<feature type="region of interest" description="Disordered" evidence="1">
    <location>
        <begin position="1"/>
        <end position="21"/>
    </location>
</feature>
<dbReference type="Proteomes" id="UP001140949">
    <property type="component" value="Unassembled WGS sequence"/>
</dbReference>
<dbReference type="EMBL" id="JANAVB010030814">
    <property type="protein sequence ID" value="KAJ6813148.1"/>
    <property type="molecule type" value="Genomic_DNA"/>
</dbReference>
<feature type="region of interest" description="Disordered" evidence="1">
    <location>
        <begin position="45"/>
        <end position="67"/>
    </location>
</feature>
<evidence type="ECO:0000256" key="1">
    <source>
        <dbReference type="SAM" id="MobiDB-lite"/>
    </source>
</evidence>
<gene>
    <name evidence="2" type="ORF">M6B38_147385</name>
</gene>
<proteinExistence type="predicted"/>
<protein>
    <submittedName>
        <fullName evidence="2">14-3-3-like protein GF14-D</fullName>
    </submittedName>
</protein>
<accession>A0AAX6FA99</accession>
<dbReference type="AlphaFoldDB" id="A0AAX6FA99"/>
<reference evidence="2" key="1">
    <citation type="journal article" date="2023" name="GigaByte">
        <title>Genome assembly of the bearded iris, Iris pallida Lam.</title>
        <authorList>
            <person name="Bruccoleri R.E."/>
            <person name="Oakeley E.J."/>
            <person name="Faust A.M.E."/>
            <person name="Altorfer M."/>
            <person name="Dessus-Babus S."/>
            <person name="Burckhardt D."/>
            <person name="Oertli M."/>
            <person name="Naumann U."/>
            <person name="Petersen F."/>
            <person name="Wong J."/>
        </authorList>
    </citation>
    <scope>NUCLEOTIDE SEQUENCE</scope>
    <source>
        <strain evidence="2">GSM-AAB239-AS_SAM_17_03QT</strain>
    </source>
</reference>
<keyword evidence="3" id="KW-1185">Reference proteome</keyword>
<reference evidence="2" key="2">
    <citation type="submission" date="2023-04" db="EMBL/GenBank/DDBJ databases">
        <authorList>
            <person name="Bruccoleri R.E."/>
            <person name="Oakeley E.J."/>
            <person name="Faust A.-M."/>
            <person name="Dessus-Babus S."/>
            <person name="Altorfer M."/>
            <person name="Burckhardt D."/>
            <person name="Oertli M."/>
            <person name="Naumann U."/>
            <person name="Petersen F."/>
            <person name="Wong J."/>
        </authorList>
    </citation>
    <scope>NUCLEOTIDE SEQUENCE</scope>
    <source>
        <strain evidence="2">GSM-AAB239-AS_SAM_17_03QT</strain>
        <tissue evidence="2">Leaf</tissue>
    </source>
</reference>
<evidence type="ECO:0000313" key="2">
    <source>
        <dbReference type="EMBL" id="KAJ6813148.1"/>
    </source>
</evidence>
<evidence type="ECO:0000313" key="3">
    <source>
        <dbReference type="Proteomes" id="UP001140949"/>
    </source>
</evidence>
<organism evidence="2 3">
    <name type="scientific">Iris pallida</name>
    <name type="common">Sweet iris</name>
    <dbReference type="NCBI Taxonomy" id="29817"/>
    <lineage>
        <taxon>Eukaryota</taxon>
        <taxon>Viridiplantae</taxon>
        <taxon>Streptophyta</taxon>
        <taxon>Embryophyta</taxon>
        <taxon>Tracheophyta</taxon>
        <taxon>Spermatophyta</taxon>
        <taxon>Magnoliopsida</taxon>
        <taxon>Liliopsida</taxon>
        <taxon>Asparagales</taxon>
        <taxon>Iridaceae</taxon>
        <taxon>Iridoideae</taxon>
        <taxon>Irideae</taxon>
        <taxon>Iris</taxon>
    </lineage>
</organism>
<feature type="compositionally biased region" description="Basic and acidic residues" evidence="1">
    <location>
        <begin position="49"/>
        <end position="61"/>
    </location>
</feature>
<comment type="caution">
    <text evidence="2">The sequence shown here is derived from an EMBL/GenBank/DDBJ whole genome shotgun (WGS) entry which is preliminary data.</text>
</comment>
<sequence>MRERRPPRLLPHSKRSDQDQDFYSATDPIFCLMEKWQKVEEEEIVTETSKTKEHDCVTKEEDGAEETTLRPLNMGGIRLAKNQKLAEK</sequence>
<name>A0AAX6FA99_IRIPA</name>